<dbReference type="Proteomes" id="UP000502699">
    <property type="component" value="Chromosome"/>
</dbReference>
<dbReference type="InterPro" id="IPR050598">
    <property type="entry name" value="AminoAcid_Transporter"/>
</dbReference>
<dbReference type="PANTHER" id="PTHR11785">
    <property type="entry name" value="AMINO ACID TRANSPORTER"/>
    <property type="match status" value="1"/>
</dbReference>
<keyword evidence="3 5" id="KW-1133">Transmembrane helix</keyword>
<reference evidence="7" key="1">
    <citation type="submission" date="2020-01" db="EMBL/GenBank/DDBJ databases">
        <title>Caldichromatium gen. nov., sp. nov., a thermophilic purple sulfur bacterium member of the family Chromatiaceae isolated from Nakabusa hot spring, Japan.</title>
        <authorList>
            <person name="Saini M.K."/>
            <person name="Hanada S."/>
            <person name="Tank M."/>
        </authorList>
    </citation>
    <scope>NUCLEOTIDE SEQUENCE [LARGE SCALE GENOMIC DNA]</scope>
    <source>
        <strain evidence="7">No.7</strain>
    </source>
</reference>
<feature type="transmembrane region" description="Helical" evidence="5">
    <location>
        <begin position="382"/>
        <end position="404"/>
    </location>
</feature>
<feature type="transmembrane region" description="Helical" evidence="5">
    <location>
        <begin position="12"/>
        <end position="31"/>
    </location>
</feature>
<feature type="transmembrane region" description="Helical" evidence="5">
    <location>
        <begin position="120"/>
        <end position="140"/>
    </location>
</feature>
<keyword evidence="4 5" id="KW-0472">Membrane</keyword>
<feature type="transmembrane region" description="Helical" evidence="5">
    <location>
        <begin position="226"/>
        <end position="250"/>
    </location>
</feature>
<evidence type="ECO:0000256" key="2">
    <source>
        <dbReference type="ARBA" id="ARBA00022692"/>
    </source>
</evidence>
<protein>
    <submittedName>
        <fullName evidence="6">Amino acid permease</fullName>
    </submittedName>
</protein>
<feature type="transmembrane region" description="Helical" evidence="5">
    <location>
        <begin position="347"/>
        <end position="370"/>
    </location>
</feature>
<feature type="transmembrane region" description="Helical" evidence="5">
    <location>
        <begin position="410"/>
        <end position="428"/>
    </location>
</feature>
<dbReference type="Gene3D" id="1.20.1740.10">
    <property type="entry name" value="Amino acid/polyamine transporter I"/>
    <property type="match status" value="1"/>
</dbReference>
<gene>
    <name evidence="6" type="ORF">GWK36_14535</name>
</gene>
<evidence type="ECO:0000313" key="6">
    <source>
        <dbReference type="EMBL" id="QIK39010.1"/>
    </source>
</evidence>
<feature type="transmembrane region" description="Helical" evidence="5">
    <location>
        <begin position="152"/>
        <end position="172"/>
    </location>
</feature>
<evidence type="ECO:0000313" key="7">
    <source>
        <dbReference type="Proteomes" id="UP000502699"/>
    </source>
</evidence>
<dbReference type="PIRSF" id="PIRSF006060">
    <property type="entry name" value="AA_transporter"/>
    <property type="match status" value="1"/>
</dbReference>
<keyword evidence="7" id="KW-1185">Reference proteome</keyword>
<feature type="transmembrane region" description="Helical" evidence="5">
    <location>
        <begin position="83"/>
        <end position="108"/>
    </location>
</feature>
<feature type="transmembrane region" description="Helical" evidence="5">
    <location>
        <begin position="323"/>
        <end position="341"/>
    </location>
</feature>
<dbReference type="Pfam" id="PF13520">
    <property type="entry name" value="AA_permease_2"/>
    <property type="match status" value="1"/>
</dbReference>
<dbReference type="GO" id="GO:0015179">
    <property type="term" value="F:L-amino acid transmembrane transporter activity"/>
    <property type="evidence" value="ECO:0007669"/>
    <property type="project" value="TreeGrafter"/>
</dbReference>
<evidence type="ECO:0000256" key="5">
    <source>
        <dbReference type="SAM" id="Phobius"/>
    </source>
</evidence>
<dbReference type="PANTHER" id="PTHR11785:SF512">
    <property type="entry name" value="SOBREMESA, ISOFORM B"/>
    <property type="match status" value="1"/>
</dbReference>
<accession>A0A6G7VGH5</accession>
<dbReference type="GO" id="GO:0016020">
    <property type="term" value="C:membrane"/>
    <property type="evidence" value="ECO:0007669"/>
    <property type="project" value="UniProtKB-SubCell"/>
</dbReference>
<sequence>MSAKHLKPQTATLLVVATMIGTGVFTTSGFLLRDLGSEPAVLLAWLVGGLASGCGALAYAELVAALPHNGGEYQLLKRIYHPAIGFVAGFTSLVVGFAAPIAASALAFGEYLNLALGMELLAPSMAGAILILAASIQHTLRLETGSRLQDLFTLLKILLLLLFILGGLWSGSPQQLLGDGNPPVAQTILSPAFAVALIYISYAYSGWNAAAYVAGEVQDPGRWLPVALLLGTLLVTLLYLGVNAVFLAAAPADQLAAANERVGHVAASALLGEAGGRLLSALIALGLVSMVGALVMTGPRVYEAMGYDYPTIALLARRRHGGGPVLAIALQSGLALLMLWTSTFEALVSYAGLTLSIFTALTVAGVFVLRHREPMLQRPYRTWSHPFTTLAFILLMAWMILHAIHERPLVVLSSAVTIGSGWLIYRLVRGQQGAA</sequence>
<dbReference type="RefSeq" id="WP_166272232.1">
    <property type="nucleotide sequence ID" value="NZ_CP048029.1"/>
</dbReference>
<comment type="subcellular location">
    <subcellularLocation>
        <location evidence="1">Membrane</location>
        <topology evidence="1">Multi-pass membrane protein</topology>
    </subcellularLocation>
</comment>
<proteinExistence type="predicted"/>
<feature type="transmembrane region" description="Helical" evidence="5">
    <location>
        <begin position="278"/>
        <end position="302"/>
    </location>
</feature>
<evidence type="ECO:0000256" key="1">
    <source>
        <dbReference type="ARBA" id="ARBA00004141"/>
    </source>
</evidence>
<evidence type="ECO:0000256" key="4">
    <source>
        <dbReference type="ARBA" id="ARBA00023136"/>
    </source>
</evidence>
<dbReference type="EMBL" id="CP048029">
    <property type="protein sequence ID" value="QIK39010.1"/>
    <property type="molecule type" value="Genomic_DNA"/>
</dbReference>
<organism evidence="6 7">
    <name type="scientific">Caldichromatium japonicum</name>
    <dbReference type="NCBI Taxonomy" id="2699430"/>
    <lineage>
        <taxon>Bacteria</taxon>
        <taxon>Pseudomonadati</taxon>
        <taxon>Pseudomonadota</taxon>
        <taxon>Gammaproteobacteria</taxon>
        <taxon>Chromatiales</taxon>
        <taxon>Chromatiaceae</taxon>
        <taxon>Caldichromatium</taxon>
    </lineage>
</organism>
<dbReference type="InterPro" id="IPR002293">
    <property type="entry name" value="AA/rel_permease1"/>
</dbReference>
<dbReference type="KEGG" id="cjap:GWK36_14535"/>
<dbReference type="AlphaFoldDB" id="A0A6G7VGH5"/>
<name>A0A6G7VGH5_9GAMM</name>
<feature type="transmembrane region" description="Helical" evidence="5">
    <location>
        <begin position="43"/>
        <end position="62"/>
    </location>
</feature>
<keyword evidence="2 5" id="KW-0812">Transmembrane</keyword>
<feature type="transmembrane region" description="Helical" evidence="5">
    <location>
        <begin position="192"/>
        <end position="214"/>
    </location>
</feature>
<evidence type="ECO:0000256" key="3">
    <source>
        <dbReference type="ARBA" id="ARBA00022989"/>
    </source>
</evidence>